<dbReference type="GO" id="GO:0005576">
    <property type="term" value="C:extracellular region"/>
    <property type="evidence" value="ECO:0007669"/>
    <property type="project" value="TreeGrafter"/>
</dbReference>
<keyword evidence="7" id="KW-1133">Transmembrane helix</keyword>
<keyword evidence="2" id="KW-0808">Transferase</keyword>
<name>A0A087DA00_9BIFI</name>
<dbReference type="UniPathway" id="UPA00219"/>
<dbReference type="PROSITE" id="PS52029">
    <property type="entry name" value="LD_TPASE"/>
    <property type="match status" value="1"/>
</dbReference>
<dbReference type="RefSeq" id="WP_033890992.1">
    <property type="nucleotide sequence ID" value="NZ_JDUT01000004.1"/>
</dbReference>
<keyword evidence="4 6" id="KW-0573">Peptidoglycan synthesis</keyword>
<dbReference type="InterPro" id="IPR050979">
    <property type="entry name" value="LD-transpeptidase"/>
</dbReference>
<dbReference type="InterPro" id="IPR038063">
    <property type="entry name" value="Transpep_catalytic_dom"/>
</dbReference>
<gene>
    <name evidence="9" type="ORF">BISA_0749</name>
</gene>
<organism evidence="9 10">
    <name type="scientific">Bifidobacterium saguini DSM 23967</name>
    <dbReference type="NCBI Taxonomy" id="1437607"/>
    <lineage>
        <taxon>Bacteria</taxon>
        <taxon>Bacillati</taxon>
        <taxon>Actinomycetota</taxon>
        <taxon>Actinomycetes</taxon>
        <taxon>Bifidobacteriales</taxon>
        <taxon>Bifidobacteriaceae</taxon>
        <taxon>Bifidobacterium</taxon>
    </lineage>
</organism>
<dbReference type="Gene3D" id="2.40.440.10">
    <property type="entry name" value="L,D-transpeptidase catalytic domain-like"/>
    <property type="match status" value="1"/>
</dbReference>
<dbReference type="STRING" id="1437607.BISA_0749"/>
<dbReference type="InterPro" id="IPR005490">
    <property type="entry name" value="LD_TPept_cat_dom"/>
</dbReference>
<feature type="transmembrane region" description="Helical" evidence="7">
    <location>
        <begin position="57"/>
        <end position="80"/>
    </location>
</feature>
<dbReference type="GO" id="GO:0008360">
    <property type="term" value="P:regulation of cell shape"/>
    <property type="evidence" value="ECO:0007669"/>
    <property type="project" value="UniProtKB-UniRule"/>
</dbReference>
<sequence>MTDNFGQSMGVPQPGTVQAVSDGEATAVFTPFDVVQPPIQEVDDHALRVKHGKHRVIWPWIVLGVVVVLGALFGGGFWFFQSHALPGVTLWGNPVMGQSQSHIAAQIDDAVNNATVSVKYEGKTAKVSLKDLGLSVDSDAIASDVVNAKRGDAWWQQYAFWVKKNVTVAPASAGAADNTTLNAKLGVNEVKPVDAKVQLNADGNGFDVVAGQQGEGIEAKPVAQAALASVKTLGDEPAQAVTVALKNTEPAVTDAVANDAKATLDSLIANPVAIKVADHQIAAIDAQALASSTRIDANKNGKLQSGETRNGYVVFNASKIQQYYDDSIKPNLHTDREDRDVIVNNDNDVLQVIKEGHDGVTIASGADTNIGKDAVEALAKGSGSVSVDGTVDPMQTKSTKRHVVVDLSDRLVHVYENGQEIKTFHASVGQDNNRTTGVCEGDLCTPTGDFKVWLKYPTQDMSGNLTLSDGSVSHWSVKGVGDVNYFSKDGCAIHRIAKSSFTSDASIANMNNISHGCVGIGWDVSDWFYDWCLMGTTVHVQL</sequence>
<keyword evidence="5 6" id="KW-0961">Cell wall biogenesis/degradation</keyword>
<keyword evidence="7" id="KW-0472">Membrane</keyword>
<evidence type="ECO:0000313" key="10">
    <source>
        <dbReference type="Proteomes" id="UP000029066"/>
    </source>
</evidence>
<dbReference type="GO" id="GO:0071972">
    <property type="term" value="F:peptidoglycan L,D-transpeptidase activity"/>
    <property type="evidence" value="ECO:0007669"/>
    <property type="project" value="TreeGrafter"/>
</dbReference>
<dbReference type="Pfam" id="PF03734">
    <property type="entry name" value="YkuD"/>
    <property type="match status" value="1"/>
</dbReference>
<dbReference type="PANTHER" id="PTHR30582">
    <property type="entry name" value="L,D-TRANSPEPTIDASE"/>
    <property type="match status" value="1"/>
</dbReference>
<dbReference type="GO" id="GO:0016740">
    <property type="term" value="F:transferase activity"/>
    <property type="evidence" value="ECO:0007669"/>
    <property type="project" value="UniProtKB-KW"/>
</dbReference>
<evidence type="ECO:0000256" key="1">
    <source>
        <dbReference type="ARBA" id="ARBA00004752"/>
    </source>
</evidence>
<dbReference type="EMBL" id="JGZN01000008">
    <property type="protein sequence ID" value="KFI92350.1"/>
    <property type="molecule type" value="Genomic_DNA"/>
</dbReference>
<dbReference type="SUPFAM" id="SSF141523">
    <property type="entry name" value="L,D-transpeptidase catalytic domain-like"/>
    <property type="match status" value="1"/>
</dbReference>
<accession>A0A087DA00</accession>
<dbReference type="OrthoDB" id="3176960at2"/>
<protein>
    <submittedName>
        <fullName evidence="9">L,D-transpeptidase catalytic domain-containing protein</fullName>
    </submittedName>
</protein>
<evidence type="ECO:0000313" key="9">
    <source>
        <dbReference type="EMBL" id="KFI92350.1"/>
    </source>
</evidence>
<evidence type="ECO:0000256" key="3">
    <source>
        <dbReference type="ARBA" id="ARBA00022960"/>
    </source>
</evidence>
<dbReference type="Proteomes" id="UP000029066">
    <property type="component" value="Unassembled WGS sequence"/>
</dbReference>
<dbReference type="GO" id="GO:0018104">
    <property type="term" value="P:peptidoglycan-protein cross-linking"/>
    <property type="evidence" value="ECO:0007669"/>
    <property type="project" value="TreeGrafter"/>
</dbReference>
<dbReference type="PANTHER" id="PTHR30582:SF2">
    <property type="entry name" value="L,D-TRANSPEPTIDASE YCIB-RELATED"/>
    <property type="match status" value="1"/>
</dbReference>
<reference evidence="9 10" key="1">
    <citation type="submission" date="2014-03" db="EMBL/GenBank/DDBJ databases">
        <title>Genomics of Bifidobacteria.</title>
        <authorList>
            <person name="Ventura M."/>
            <person name="Milani C."/>
            <person name="Lugli G.A."/>
        </authorList>
    </citation>
    <scope>NUCLEOTIDE SEQUENCE [LARGE SCALE GENOMIC DNA]</scope>
    <source>
        <strain evidence="9 10">DSM 23967</strain>
    </source>
</reference>
<feature type="active site" description="Nucleophile" evidence="6">
    <location>
        <position position="517"/>
    </location>
</feature>
<evidence type="ECO:0000256" key="5">
    <source>
        <dbReference type="ARBA" id="ARBA00023316"/>
    </source>
</evidence>
<dbReference type="CDD" id="cd16913">
    <property type="entry name" value="YkuD_like"/>
    <property type="match status" value="1"/>
</dbReference>
<comment type="pathway">
    <text evidence="1 6">Cell wall biogenesis; peptidoglycan biosynthesis.</text>
</comment>
<evidence type="ECO:0000256" key="4">
    <source>
        <dbReference type="ARBA" id="ARBA00022984"/>
    </source>
</evidence>
<evidence type="ECO:0000256" key="7">
    <source>
        <dbReference type="SAM" id="Phobius"/>
    </source>
</evidence>
<dbReference type="AlphaFoldDB" id="A0A087DA00"/>
<evidence type="ECO:0000259" key="8">
    <source>
        <dbReference type="PROSITE" id="PS52029"/>
    </source>
</evidence>
<comment type="caution">
    <text evidence="9">The sequence shown here is derived from an EMBL/GenBank/DDBJ whole genome shotgun (WGS) entry which is preliminary data.</text>
</comment>
<feature type="domain" description="L,D-TPase catalytic" evidence="8">
    <location>
        <begin position="401"/>
        <end position="541"/>
    </location>
</feature>
<dbReference type="GO" id="GO:0071555">
    <property type="term" value="P:cell wall organization"/>
    <property type="evidence" value="ECO:0007669"/>
    <property type="project" value="UniProtKB-UniRule"/>
</dbReference>
<proteinExistence type="predicted"/>
<keyword evidence="7" id="KW-0812">Transmembrane</keyword>
<feature type="active site" description="Proton donor/acceptor" evidence="6">
    <location>
        <position position="494"/>
    </location>
</feature>
<evidence type="ECO:0000256" key="6">
    <source>
        <dbReference type="PROSITE-ProRule" id="PRU01373"/>
    </source>
</evidence>
<keyword evidence="3 6" id="KW-0133">Cell shape</keyword>
<evidence type="ECO:0000256" key="2">
    <source>
        <dbReference type="ARBA" id="ARBA00022679"/>
    </source>
</evidence>